<dbReference type="Pfam" id="PF11838">
    <property type="entry name" value="ERAP1_C"/>
    <property type="match status" value="1"/>
</dbReference>
<dbReference type="GO" id="GO:0006508">
    <property type="term" value="P:proteolysis"/>
    <property type="evidence" value="ECO:0007669"/>
    <property type="project" value="UniProtKB-KW"/>
</dbReference>
<dbReference type="GO" id="GO:0008270">
    <property type="term" value="F:zinc ion binding"/>
    <property type="evidence" value="ECO:0007669"/>
    <property type="project" value="InterPro"/>
</dbReference>
<keyword evidence="5" id="KW-0597">Phosphoprotein</keyword>
<evidence type="ECO:0000256" key="10">
    <source>
        <dbReference type="ARBA" id="ARBA00022833"/>
    </source>
</evidence>
<dbReference type="InterPro" id="IPR024571">
    <property type="entry name" value="ERAP1-like_C_dom"/>
</dbReference>
<keyword evidence="6" id="KW-0645">Protease</keyword>
<evidence type="ECO:0000256" key="24">
    <source>
        <dbReference type="PIRSR" id="PIRSR634016-4"/>
    </source>
</evidence>
<sequence>SDRALLPRNMIENSMFEEEPDVVDLAKESPLYPLDPDDAVYEPRSSRLLVRGLGENELEEEEEDCESSARLLGMSFMNRSSSLRTNASVYNREDPSGTCTMPSLRAVVLGAFVVVVVASVAMVIYFLPKCTFTKEGCHKANHSMELIYPIASDGQLFPWTEIKLPKNVKPIHYNLSLHPNLTTNQFEGNVSILVKVLEDTKNIVIHSLELNISKVTFARLGENQSNATKHLEYRPWQQIAIQAPEHFQKGQSYILTLEYTAFLSGNYYGFYNSSYENTKGEKWFLAATQFEPLAARKAFPCFDEPAFKASFLIKIRREAEYICLSNMPKVLITAVLPNGIHEDVFENSVNMSTYLVAFIVSNFQNISMNANGTLVSVYTVPEKLDQASYALETAVKLLRFYNKFFQKEYPLKKLDLVAIPDFLAGAMENWGLITFREKTLLLDNNSSILDKQLVTTVIAHELAHQWFGNLVTMYWWNDLWLNEGFATYMEYTSIAKTFPELEIEDEFLITRFKAMAQDSLNSSHAISTNVTAPEQIEEMFDSVSYEKGASILLMLNSILTEEKFQDGVVDYLKQYSYGNTKNQDLWNSISKSAKANFSVTDMMNTWTLQKGFPLVNVTRNGKDVKLTQEHFLLTVDSENSTWQSSYKWHIPLTYVNDSCSNSSSCKQVFVMKNKSATLTLPANVAWLKFNFKNEGFYIVDYGVEGWDALIKMLKETHEALTYQDRACLINNIFALSRLGRVSFRQVLNLIAYLGKEKETAPVTEALSQLNRIYRLLDKRGLWALAGRMKGRILQLFGSLIRSQTWDEEGSVSERMLRSSLLETACHYQEAKCIENAQALFRNWTQSNGTMRIPGDLMKTVFTVGAQSEKGWEFLNSAYHLSMFEAEKHTILESLASTQDIRKIVWLLQASLRGSDIQTQEFPLILNEVCKSYAGHLYAWDFVKENWDKILEKFSLGSFAIQSIVHTATYQFSTKTRLFEVMNFLISLKDKGSQMRSVQEAIETIKLNIQWMDRNLNILDQEL</sequence>
<evidence type="ECO:0000256" key="13">
    <source>
        <dbReference type="ARBA" id="ARBA00022990"/>
    </source>
</evidence>
<keyword evidence="3 29" id="KW-0031">Aminopeptidase</keyword>
<keyword evidence="11" id="KW-0735">Signal-anchor</keyword>
<dbReference type="Pfam" id="PF01433">
    <property type="entry name" value="Peptidase_M1"/>
    <property type="match status" value="1"/>
</dbReference>
<dbReference type="GO" id="GO:0042277">
    <property type="term" value="F:peptide binding"/>
    <property type="evidence" value="ECO:0007669"/>
    <property type="project" value="TreeGrafter"/>
</dbReference>
<evidence type="ECO:0000259" key="26">
    <source>
        <dbReference type="Pfam" id="PF01433"/>
    </source>
</evidence>
<comment type="caution">
    <text evidence="29">The sequence shown here is derived from an EMBL/GenBank/DDBJ whole genome shotgun (WGS) entry which is preliminary data.</text>
</comment>
<evidence type="ECO:0000259" key="27">
    <source>
        <dbReference type="Pfam" id="PF11838"/>
    </source>
</evidence>
<evidence type="ECO:0000256" key="1">
    <source>
        <dbReference type="ARBA" id="ARBA00004401"/>
    </source>
</evidence>
<dbReference type="GO" id="GO:0043171">
    <property type="term" value="P:peptide catabolic process"/>
    <property type="evidence" value="ECO:0007669"/>
    <property type="project" value="TreeGrafter"/>
</dbReference>
<dbReference type="GO" id="GO:0031410">
    <property type="term" value="C:cytoplasmic vesicle"/>
    <property type="evidence" value="ECO:0007669"/>
    <property type="project" value="UniProtKB-ARBA"/>
</dbReference>
<dbReference type="SUPFAM" id="SSF55486">
    <property type="entry name" value="Metalloproteases ('zincins'), catalytic domain"/>
    <property type="match status" value="1"/>
</dbReference>
<feature type="binding site" evidence="23">
    <location>
        <position position="464"/>
    </location>
    <ligand>
        <name>Zn(2+)</name>
        <dbReference type="ChEBI" id="CHEBI:29105"/>
        <note>catalytic</note>
    </ligand>
</feature>
<keyword evidence="8 23" id="KW-0479">Metal-binding</keyword>
<dbReference type="InterPro" id="IPR027268">
    <property type="entry name" value="Peptidase_M4/M1_CTD_sf"/>
</dbReference>
<organism evidence="29 30">
    <name type="scientific">Atractosteus spatula</name>
    <name type="common">Alligator gar</name>
    <name type="synonym">Lepisosteus spatula</name>
    <dbReference type="NCBI Taxonomy" id="7917"/>
    <lineage>
        <taxon>Eukaryota</taxon>
        <taxon>Metazoa</taxon>
        <taxon>Chordata</taxon>
        <taxon>Craniata</taxon>
        <taxon>Vertebrata</taxon>
        <taxon>Euteleostomi</taxon>
        <taxon>Actinopterygii</taxon>
        <taxon>Neopterygii</taxon>
        <taxon>Holostei</taxon>
        <taxon>Semionotiformes</taxon>
        <taxon>Lepisosteidae</taxon>
        <taxon>Atractosteus</taxon>
    </lineage>
</organism>
<protein>
    <recommendedName>
        <fullName evidence="20">Leucyl-cystinyl aminopeptidase</fullName>
        <ecNumber evidence="19">3.4.11.3</ecNumber>
    </recommendedName>
    <alternativeName>
        <fullName evidence="21">Oxytocinase</fullName>
    </alternativeName>
</protein>
<reference evidence="29" key="1">
    <citation type="journal article" date="2021" name="Cell">
        <title>Tracing the genetic footprints of vertebrate landing in non-teleost ray-finned fishes.</title>
        <authorList>
            <person name="Bi X."/>
            <person name="Wang K."/>
            <person name="Yang L."/>
            <person name="Pan H."/>
            <person name="Jiang H."/>
            <person name="Wei Q."/>
            <person name="Fang M."/>
            <person name="Yu H."/>
            <person name="Zhu C."/>
            <person name="Cai Y."/>
            <person name="He Y."/>
            <person name="Gan X."/>
            <person name="Zeng H."/>
            <person name="Yu D."/>
            <person name="Zhu Y."/>
            <person name="Jiang H."/>
            <person name="Qiu Q."/>
            <person name="Yang H."/>
            <person name="Zhang Y.E."/>
            <person name="Wang W."/>
            <person name="Zhu M."/>
            <person name="He S."/>
            <person name="Zhang G."/>
        </authorList>
    </citation>
    <scope>NUCLEOTIDE SEQUENCE</scope>
    <source>
        <strain evidence="29">Allg_001</strain>
    </source>
</reference>
<evidence type="ECO:0000256" key="20">
    <source>
        <dbReference type="ARBA" id="ARBA00071211"/>
    </source>
</evidence>
<dbReference type="FunFam" id="1.10.390.10:FF:000010">
    <property type="entry name" value="Leucyl-cystinyl aminopeptidase"/>
    <property type="match status" value="1"/>
</dbReference>
<feature type="non-terminal residue" evidence="29">
    <location>
        <position position="1"/>
    </location>
</feature>
<dbReference type="InterPro" id="IPR050344">
    <property type="entry name" value="Peptidase_M1_aminopeptidases"/>
</dbReference>
<name>A0A8J7TDC6_ATRSP</name>
<dbReference type="EMBL" id="JAAWVO010047647">
    <property type="protein sequence ID" value="MBN3319733.1"/>
    <property type="molecule type" value="Genomic_DNA"/>
</dbReference>
<dbReference type="PANTHER" id="PTHR11533:SF42">
    <property type="entry name" value="LEUCYL-CYSTINYL AMINOPEPTIDASE"/>
    <property type="match status" value="1"/>
</dbReference>
<dbReference type="Gene3D" id="1.10.390.10">
    <property type="entry name" value="Neutral Protease Domain 2"/>
    <property type="match status" value="1"/>
</dbReference>
<feature type="domain" description="ERAP1-like C-terminal" evidence="27">
    <location>
        <begin position="686"/>
        <end position="1005"/>
    </location>
</feature>
<feature type="domain" description="Aminopeptidase N-like N-terminal" evidence="28">
    <location>
        <begin position="169"/>
        <end position="355"/>
    </location>
</feature>
<dbReference type="InterPro" id="IPR045357">
    <property type="entry name" value="Aminopeptidase_N-like_N"/>
</dbReference>
<evidence type="ECO:0000256" key="14">
    <source>
        <dbReference type="ARBA" id="ARBA00023049"/>
    </source>
</evidence>
<feature type="domain" description="Peptidase M1 membrane alanine aminopeptidase" evidence="26">
    <location>
        <begin position="389"/>
        <end position="606"/>
    </location>
</feature>
<dbReference type="GO" id="GO:0070006">
    <property type="term" value="F:metalloaminopeptidase activity"/>
    <property type="evidence" value="ECO:0007669"/>
    <property type="project" value="TreeGrafter"/>
</dbReference>
<evidence type="ECO:0000256" key="15">
    <source>
        <dbReference type="ARBA" id="ARBA00023136"/>
    </source>
</evidence>
<evidence type="ECO:0000256" key="16">
    <source>
        <dbReference type="ARBA" id="ARBA00023180"/>
    </source>
</evidence>
<dbReference type="Gene3D" id="2.60.40.1730">
    <property type="entry name" value="tricorn interacting facor f3 domain"/>
    <property type="match status" value="1"/>
</dbReference>
<proteinExistence type="inferred from homology"/>
<keyword evidence="10 23" id="KW-0862">Zinc</keyword>
<dbReference type="AlphaFoldDB" id="A0A8J7TDC6"/>
<dbReference type="InterPro" id="IPR034016">
    <property type="entry name" value="M1_APN-typ"/>
</dbReference>
<evidence type="ECO:0000256" key="12">
    <source>
        <dbReference type="ARBA" id="ARBA00022989"/>
    </source>
</evidence>
<evidence type="ECO:0000256" key="21">
    <source>
        <dbReference type="ARBA" id="ARBA00080172"/>
    </source>
</evidence>
<evidence type="ECO:0000256" key="25">
    <source>
        <dbReference type="SAM" id="Phobius"/>
    </source>
</evidence>
<keyword evidence="14" id="KW-0482">Metalloprotease</keyword>
<feature type="binding site" evidence="23">
    <location>
        <position position="460"/>
    </location>
    <ligand>
        <name>Zn(2+)</name>
        <dbReference type="ChEBI" id="CHEBI:29105"/>
        <note>catalytic</note>
    </ligand>
</feature>
<keyword evidence="12 25" id="KW-1133">Transmembrane helix</keyword>
<dbReference type="InterPro" id="IPR042097">
    <property type="entry name" value="Aminopeptidase_N-like_N_sf"/>
</dbReference>
<evidence type="ECO:0000313" key="29">
    <source>
        <dbReference type="EMBL" id="MBN3319733.1"/>
    </source>
</evidence>
<evidence type="ECO:0000313" key="30">
    <source>
        <dbReference type="Proteomes" id="UP000736164"/>
    </source>
</evidence>
<comment type="similarity">
    <text evidence="2">Belongs to the peptidase M1 family.</text>
</comment>
<dbReference type="Gene3D" id="2.60.40.1910">
    <property type="match status" value="1"/>
</dbReference>
<evidence type="ECO:0000256" key="17">
    <source>
        <dbReference type="ARBA" id="ARBA00052614"/>
    </source>
</evidence>
<evidence type="ECO:0000256" key="23">
    <source>
        <dbReference type="PIRSR" id="PIRSR634016-3"/>
    </source>
</evidence>
<accession>A0A8J7TDC6</accession>
<comment type="subunit">
    <text evidence="18">Homodimer. Binds tankyrases 1 and 2.</text>
</comment>
<evidence type="ECO:0000256" key="2">
    <source>
        <dbReference type="ARBA" id="ARBA00010136"/>
    </source>
</evidence>
<dbReference type="InterPro" id="IPR014782">
    <property type="entry name" value="Peptidase_M1_dom"/>
</dbReference>
<evidence type="ECO:0000256" key="4">
    <source>
        <dbReference type="ARBA" id="ARBA00022475"/>
    </source>
</evidence>
<dbReference type="CDD" id="cd09601">
    <property type="entry name" value="M1_APN-Q_like"/>
    <property type="match status" value="1"/>
</dbReference>
<dbReference type="GO" id="GO:0005886">
    <property type="term" value="C:plasma membrane"/>
    <property type="evidence" value="ECO:0007669"/>
    <property type="project" value="UniProtKB-SubCell"/>
</dbReference>
<keyword evidence="13" id="KW-0007">Acetylation</keyword>
<evidence type="ECO:0000256" key="9">
    <source>
        <dbReference type="ARBA" id="ARBA00022801"/>
    </source>
</evidence>
<keyword evidence="9" id="KW-0378">Hydrolase</keyword>
<comment type="cofactor">
    <cofactor evidence="23">
        <name>Zn(2+)</name>
        <dbReference type="ChEBI" id="CHEBI:29105"/>
    </cofactor>
    <text evidence="23">Binds 1 zinc ion per subunit.</text>
</comment>
<dbReference type="FunFam" id="2.60.40.1730:FF:000001">
    <property type="entry name" value="Leucyl-cystinyl aminopeptidase"/>
    <property type="match status" value="1"/>
</dbReference>
<feature type="binding site" evidence="23">
    <location>
        <position position="483"/>
    </location>
    <ligand>
        <name>Zn(2+)</name>
        <dbReference type="ChEBI" id="CHEBI:29105"/>
        <note>catalytic</note>
    </ligand>
</feature>
<feature type="active site" description="Proton acceptor" evidence="22">
    <location>
        <position position="461"/>
    </location>
</feature>
<keyword evidence="7 25" id="KW-0812">Transmembrane</keyword>
<dbReference type="GO" id="GO:0008217">
    <property type="term" value="P:regulation of blood pressure"/>
    <property type="evidence" value="ECO:0007669"/>
    <property type="project" value="TreeGrafter"/>
</dbReference>
<keyword evidence="15 25" id="KW-0472">Membrane</keyword>
<dbReference type="GO" id="GO:0005615">
    <property type="term" value="C:extracellular space"/>
    <property type="evidence" value="ECO:0007669"/>
    <property type="project" value="TreeGrafter"/>
</dbReference>
<dbReference type="EC" id="3.4.11.3" evidence="19"/>
<comment type="catalytic activity">
    <reaction evidence="17">
        <text>Release of an N-terminal amino acid, Cys-|-Xaa-, in which the half-cystine residue is involved in a disulfide loop, notably in oxytocin or vasopressin. Hydrolysis rates on a range of aminoacyl arylamides exceed that for the cystinyl derivative, however.</text>
        <dbReference type="EC" id="3.4.11.3"/>
    </reaction>
</comment>
<evidence type="ECO:0000256" key="3">
    <source>
        <dbReference type="ARBA" id="ARBA00022438"/>
    </source>
</evidence>
<evidence type="ECO:0000256" key="5">
    <source>
        <dbReference type="ARBA" id="ARBA00022553"/>
    </source>
</evidence>
<gene>
    <name evidence="29" type="primary">Lnpep</name>
    <name evidence="29" type="ORF">GTO95_0017542</name>
</gene>
<dbReference type="InterPro" id="IPR001930">
    <property type="entry name" value="Peptidase_M1"/>
</dbReference>
<dbReference type="FunFam" id="2.60.40.1910:FF:000001">
    <property type="entry name" value="Leucyl-cystinyl aminopeptidase"/>
    <property type="match status" value="1"/>
</dbReference>
<dbReference type="PANTHER" id="PTHR11533">
    <property type="entry name" value="PROTEASE M1 ZINC METALLOPROTEASE"/>
    <property type="match status" value="1"/>
</dbReference>
<keyword evidence="4" id="KW-1003">Cell membrane</keyword>
<dbReference type="SUPFAM" id="SSF63737">
    <property type="entry name" value="Leukotriene A4 hydrolase N-terminal domain"/>
    <property type="match status" value="1"/>
</dbReference>
<evidence type="ECO:0000256" key="6">
    <source>
        <dbReference type="ARBA" id="ARBA00022670"/>
    </source>
</evidence>
<keyword evidence="30" id="KW-1185">Reference proteome</keyword>
<dbReference type="Proteomes" id="UP000736164">
    <property type="component" value="Unassembled WGS sequence"/>
</dbReference>
<dbReference type="PRINTS" id="PR00756">
    <property type="entry name" value="ALADIPTASE"/>
</dbReference>
<evidence type="ECO:0000256" key="22">
    <source>
        <dbReference type="PIRSR" id="PIRSR634016-1"/>
    </source>
</evidence>
<comment type="subcellular location">
    <subcellularLocation>
        <location evidence="1">Cell membrane</location>
        <topology evidence="1">Single-pass type II membrane protein</topology>
    </subcellularLocation>
</comment>
<evidence type="ECO:0000256" key="18">
    <source>
        <dbReference type="ARBA" id="ARBA00062849"/>
    </source>
</evidence>
<evidence type="ECO:0000256" key="11">
    <source>
        <dbReference type="ARBA" id="ARBA00022968"/>
    </source>
</evidence>
<evidence type="ECO:0000256" key="19">
    <source>
        <dbReference type="ARBA" id="ARBA00066490"/>
    </source>
</evidence>
<feature type="site" description="Transition state stabilizer" evidence="24">
    <location>
        <position position="545"/>
    </location>
</feature>
<evidence type="ECO:0000256" key="8">
    <source>
        <dbReference type="ARBA" id="ARBA00022723"/>
    </source>
</evidence>
<evidence type="ECO:0000259" key="28">
    <source>
        <dbReference type="Pfam" id="PF17900"/>
    </source>
</evidence>
<feature type="non-terminal residue" evidence="29">
    <location>
        <position position="1022"/>
    </location>
</feature>
<dbReference type="Pfam" id="PF17900">
    <property type="entry name" value="Peptidase_M1_N"/>
    <property type="match status" value="1"/>
</dbReference>
<keyword evidence="16" id="KW-0325">Glycoprotein</keyword>
<dbReference type="Gene3D" id="1.25.50.20">
    <property type="match status" value="1"/>
</dbReference>
<dbReference type="FunFam" id="1.25.50.20:FF:000003">
    <property type="entry name" value="Leucyl-cystinyl aminopeptidase"/>
    <property type="match status" value="1"/>
</dbReference>
<feature type="transmembrane region" description="Helical" evidence="25">
    <location>
        <begin position="106"/>
        <end position="127"/>
    </location>
</feature>
<evidence type="ECO:0000256" key="7">
    <source>
        <dbReference type="ARBA" id="ARBA00022692"/>
    </source>
</evidence>